<feature type="transmembrane region" description="Helical" evidence="7">
    <location>
        <begin position="181"/>
        <end position="200"/>
    </location>
</feature>
<feature type="transmembrane region" description="Helical" evidence="7">
    <location>
        <begin position="256"/>
        <end position="281"/>
    </location>
</feature>
<evidence type="ECO:0000256" key="3">
    <source>
        <dbReference type="ARBA" id="ARBA00022692"/>
    </source>
</evidence>
<evidence type="ECO:0000256" key="5">
    <source>
        <dbReference type="ARBA" id="ARBA00023136"/>
    </source>
</evidence>
<feature type="transmembrane region" description="Helical" evidence="7">
    <location>
        <begin position="293"/>
        <end position="318"/>
    </location>
</feature>
<evidence type="ECO:0000256" key="2">
    <source>
        <dbReference type="ARBA" id="ARBA00022448"/>
    </source>
</evidence>
<dbReference type="EMBL" id="BEYU01000092">
    <property type="protein sequence ID" value="GBG31152.1"/>
    <property type="molecule type" value="Genomic_DNA"/>
</dbReference>
<dbReference type="PANTHER" id="PTHR11616:SF240">
    <property type="entry name" value="BLOATED TUBULES, ISOFORM B-RELATED"/>
    <property type="match status" value="1"/>
</dbReference>
<feature type="transmembrane region" description="Helical" evidence="7">
    <location>
        <begin position="358"/>
        <end position="379"/>
    </location>
</feature>
<comment type="caution">
    <text evidence="8">The sequence shown here is derived from an EMBL/GenBank/DDBJ whole genome shotgun (WGS) entry which is preliminary data.</text>
</comment>
<dbReference type="InterPro" id="IPR037272">
    <property type="entry name" value="SNS_sf"/>
</dbReference>
<keyword evidence="2" id="KW-0813">Transport</keyword>
<sequence length="635" mass="69356">MSVLESPGNKVDPEKGSNGSQVAADATSEVWTSRGSFILASIGSAIGLGNFWRFPFLVYRWGGGSFFIPYIIALFVIGIPLLQLEFTLGQVFRRAGTQSFGRLSPRWAGIGLSSSMISFGIVGYYCAILGWSNVMLIESFYSTVPWSIRGLSGDDVIDVPVNHFNNQILHLSDDPAKTEIMASYVFAGSFALWASVWFILVRGQEFISKAVWVTVLLPVAILLFLLIFGCTLEGSMDGVHQYVGVWDMSQLKSKQMWIEAFSQILFSLSIAIGVMSGYASLNPRNQNIVQDAVIVACSNCCFSFIAGFAVFAIVGYMANGADIDFVTLNEQGLLSGSKLAFVAYPAGLSLLPGAGANVLLFFFFITVYMLGIDSAFSLVEAVVLNFRETAWFHHYSRTQLVSFFCFIGMMTTFMYTADIGLYLLDVVDYFVSTFGLPLLAFFETFVAGWIYNKDESVRVAGLMPVMLHDGLFWTAIVLFTGLTNGFANADTSTEFDVAVSFGVCVPLVVISFILPAFLASGQAGGFMEASYAIFSMGPDSLRIMLNDAICEGAPNNWRLPKVWALNVKYVMCPIMMYFVGINISGLAVDGGYGGYGPGYQVLGVILVIGLVTLLAIGWFKPAWYRDPALERSNSL</sequence>
<keyword evidence="3 7" id="KW-0812">Transmembrane</keyword>
<feature type="transmembrane region" description="Helical" evidence="7">
    <location>
        <begin position="107"/>
        <end position="131"/>
    </location>
</feature>
<dbReference type="NCBIfam" id="NF037979">
    <property type="entry name" value="Na_transp"/>
    <property type="match status" value="1"/>
</dbReference>
<evidence type="ECO:0000256" key="7">
    <source>
        <dbReference type="SAM" id="Phobius"/>
    </source>
</evidence>
<keyword evidence="4 7" id="KW-1133">Transmembrane helix</keyword>
<feature type="transmembrane region" description="Helical" evidence="7">
    <location>
        <begin position="400"/>
        <end position="423"/>
    </location>
</feature>
<evidence type="ECO:0000256" key="4">
    <source>
        <dbReference type="ARBA" id="ARBA00022989"/>
    </source>
</evidence>
<feature type="transmembrane region" description="Helical" evidence="7">
    <location>
        <begin position="499"/>
        <end position="518"/>
    </location>
</feature>
<dbReference type="Proteomes" id="UP000241890">
    <property type="component" value="Unassembled WGS sequence"/>
</dbReference>
<feature type="transmembrane region" description="Helical" evidence="7">
    <location>
        <begin position="212"/>
        <end position="236"/>
    </location>
</feature>
<keyword evidence="5 7" id="KW-0472">Membrane</keyword>
<gene>
    <name evidence="8" type="ORF">FCC1311_073732</name>
</gene>
<evidence type="ECO:0000256" key="6">
    <source>
        <dbReference type="SAM" id="MobiDB-lite"/>
    </source>
</evidence>
<feature type="transmembrane region" description="Helical" evidence="7">
    <location>
        <begin position="567"/>
        <end position="587"/>
    </location>
</feature>
<feature type="transmembrane region" description="Helical" evidence="7">
    <location>
        <begin position="599"/>
        <end position="619"/>
    </location>
</feature>
<dbReference type="PRINTS" id="PR00176">
    <property type="entry name" value="NANEUSMPORT"/>
</dbReference>
<organism evidence="8 9">
    <name type="scientific">Hondaea fermentalgiana</name>
    <dbReference type="NCBI Taxonomy" id="2315210"/>
    <lineage>
        <taxon>Eukaryota</taxon>
        <taxon>Sar</taxon>
        <taxon>Stramenopiles</taxon>
        <taxon>Bigyra</taxon>
        <taxon>Labyrinthulomycetes</taxon>
        <taxon>Thraustochytrida</taxon>
        <taxon>Thraustochytriidae</taxon>
        <taxon>Hondaea</taxon>
    </lineage>
</organism>
<dbReference type="AlphaFoldDB" id="A0A2R5GJT1"/>
<dbReference type="GO" id="GO:0005886">
    <property type="term" value="C:plasma membrane"/>
    <property type="evidence" value="ECO:0007669"/>
    <property type="project" value="TreeGrafter"/>
</dbReference>
<evidence type="ECO:0000313" key="9">
    <source>
        <dbReference type="Proteomes" id="UP000241890"/>
    </source>
</evidence>
<dbReference type="OrthoDB" id="6581954at2759"/>
<reference evidence="8 9" key="1">
    <citation type="submission" date="2017-12" db="EMBL/GenBank/DDBJ databases">
        <title>Sequencing, de novo assembly and annotation of complete genome of a new Thraustochytrid species, strain FCC1311.</title>
        <authorList>
            <person name="Sedici K."/>
            <person name="Godart F."/>
            <person name="Aiese Cigliano R."/>
            <person name="Sanseverino W."/>
            <person name="Barakat M."/>
            <person name="Ortet P."/>
            <person name="Marechal E."/>
            <person name="Cagnac O."/>
            <person name="Amato A."/>
        </authorList>
    </citation>
    <scope>NUCLEOTIDE SEQUENCE [LARGE SCALE GENOMIC DNA]</scope>
</reference>
<feature type="transmembrane region" description="Helical" evidence="7">
    <location>
        <begin position="66"/>
        <end position="86"/>
    </location>
</feature>
<accession>A0A2R5GJT1</accession>
<dbReference type="InParanoid" id="A0A2R5GJT1"/>
<dbReference type="GO" id="GO:0035725">
    <property type="term" value="P:sodium ion transmembrane transport"/>
    <property type="evidence" value="ECO:0007669"/>
    <property type="project" value="TreeGrafter"/>
</dbReference>
<dbReference type="Pfam" id="PF00209">
    <property type="entry name" value="SNF"/>
    <property type="match status" value="1"/>
</dbReference>
<keyword evidence="9" id="KW-1185">Reference proteome</keyword>
<feature type="transmembrane region" description="Helical" evidence="7">
    <location>
        <begin position="429"/>
        <end position="450"/>
    </location>
</feature>
<name>A0A2R5GJT1_9STRA</name>
<feature type="transmembrane region" description="Helical" evidence="7">
    <location>
        <begin position="37"/>
        <end position="54"/>
    </location>
</feature>
<dbReference type="PANTHER" id="PTHR11616">
    <property type="entry name" value="SODIUM/CHLORIDE DEPENDENT TRANSPORTER"/>
    <property type="match status" value="1"/>
</dbReference>
<evidence type="ECO:0000256" key="1">
    <source>
        <dbReference type="ARBA" id="ARBA00004141"/>
    </source>
</evidence>
<dbReference type="PROSITE" id="PS50267">
    <property type="entry name" value="NA_NEUROTRAN_SYMP_3"/>
    <property type="match status" value="1"/>
</dbReference>
<dbReference type="SUPFAM" id="SSF161070">
    <property type="entry name" value="SNF-like"/>
    <property type="match status" value="1"/>
</dbReference>
<proteinExistence type="predicted"/>
<feature type="region of interest" description="Disordered" evidence="6">
    <location>
        <begin position="1"/>
        <end position="23"/>
    </location>
</feature>
<dbReference type="InterPro" id="IPR000175">
    <property type="entry name" value="Na/ntran_symport"/>
</dbReference>
<comment type="subcellular location">
    <subcellularLocation>
        <location evidence="1">Membrane</location>
        <topology evidence="1">Multi-pass membrane protein</topology>
    </subcellularLocation>
</comment>
<evidence type="ECO:0000313" key="8">
    <source>
        <dbReference type="EMBL" id="GBG31152.1"/>
    </source>
</evidence>
<protein>
    <submittedName>
        <fullName evidence="8">Sodium-dependent noradrenaline transporter</fullName>
    </submittedName>
</protein>
<feature type="transmembrane region" description="Helical" evidence="7">
    <location>
        <begin position="470"/>
        <end position="487"/>
    </location>
</feature>